<feature type="region of interest" description="Disordered" evidence="1">
    <location>
        <begin position="64"/>
        <end position="83"/>
    </location>
</feature>
<sequence length="83" mass="9552">MAIVANKWDKNIWPMMLMEDYSKTLAKTELQTKEILLQGYTPAGSHHYNTVSVSCGSHWTCKDSNDVDIEKRDKPQEHTALDR</sequence>
<evidence type="ECO:0000256" key="1">
    <source>
        <dbReference type="SAM" id="MobiDB-lite"/>
    </source>
</evidence>
<gene>
    <name evidence="2" type="ORF">OCBIM_22016856mg</name>
</gene>
<reference evidence="2" key="1">
    <citation type="submission" date="2015-07" db="EMBL/GenBank/DDBJ databases">
        <title>MeaNS - Measles Nucleotide Surveillance Program.</title>
        <authorList>
            <person name="Tran T."/>
            <person name="Druce J."/>
        </authorList>
    </citation>
    <scope>NUCLEOTIDE SEQUENCE</scope>
    <source>
        <strain evidence="2">UCB-OBI-ISO-001</strain>
        <tissue evidence="2">Gonad</tissue>
    </source>
</reference>
<accession>A0A0L8HE41</accession>
<organism evidence="2">
    <name type="scientific">Octopus bimaculoides</name>
    <name type="common">California two-spotted octopus</name>
    <dbReference type="NCBI Taxonomy" id="37653"/>
    <lineage>
        <taxon>Eukaryota</taxon>
        <taxon>Metazoa</taxon>
        <taxon>Spiralia</taxon>
        <taxon>Lophotrochozoa</taxon>
        <taxon>Mollusca</taxon>
        <taxon>Cephalopoda</taxon>
        <taxon>Coleoidea</taxon>
        <taxon>Octopodiformes</taxon>
        <taxon>Octopoda</taxon>
        <taxon>Incirrata</taxon>
        <taxon>Octopodidae</taxon>
        <taxon>Octopus</taxon>
    </lineage>
</organism>
<name>A0A0L8HE41_OCTBM</name>
<evidence type="ECO:0000313" key="2">
    <source>
        <dbReference type="EMBL" id="KOF87442.1"/>
    </source>
</evidence>
<dbReference type="AlphaFoldDB" id="A0A0L8HE41"/>
<dbReference type="EMBL" id="KQ418413">
    <property type="protein sequence ID" value="KOF87442.1"/>
    <property type="molecule type" value="Genomic_DNA"/>
</dbReference>
<proteinExistence type="predicted"/>
<protein>
    <submittedName>
        <fullName evidence="2">Uncharacterized protein</fullName>
    </submittedName>
</protein>